<dbReference type="PANTHER" id="PTHR35563">
    <property type="entry name" value="BARREL METAL-DEPENDENT HYDROLASE, PUTATIVE (AFU_ORTHOLOGUE AFUA_1G16240)-RELATED"/>
    <property type="match status" value="1"/>
</dbReference>
<dbReference type="GO" id="GO:0016787">
    <property type="term" value="F:hydrolase activity"/>
    <property type="evidence" value="ECO:0007669"/>
    <property type="project" value="UniProtKB-KW"/>
</dbReference>
<feature type="domain" description="Amidohydrolase-related" evidence="1">
    <location>
        <begin position="9"/>
        <end position="282"/>
    </location>
</feature>
<dbReference type="OrthoDB" id="5450317at2"/>
<keyword evidence="2" id="KW-0378">Hydrolase</keyword>
<evidence type="ECO:0000259" key="1">
    <source>
        <dbReference type="Pfam" id="PF04909"/>
    </source>
</evidence>
<name>A0A558AE55_9PSEU</name>
<dbReference type="SUPFAM" id="SSF51556">
    <property type="entry name" value="Metallo-dependent hydrolases"/>
    <property type="match status" value="1"/>
</dbReference>
<evidence type="ECO:0000313" key="2">
    <source>
        <dbReference type="EMBL" id="TVT22541.1"/>
    </source>
</evidence>
<dbReference type="Proteomes" id="UP000318578">
    <property type="component" value="Unassembled WGS sequence"/>
</dbReference>
<dbReference type="RefSeq" id="WP_144637985.1">
    <property type="nucleotide sequence ID" value="NZ_VJZA01000017.1"/>
</dbReference>
<dbReference type="InterPro" id="IPR052358">
    <property type="entry name" value="Aro_Compnd_Degr_Hydrolases"/>
</dbReference>
<gene>
    <name evidence="2" type="ORF">FNH06_13030</name>
</gene>
<keyword evidence="3" id="KW-1185">Reference proteome</keyword>
<dbReference type="Gene3D" id="3.20.20.140">
    <property type="entry name" value="Metal-dependent hydrolases"/>
    <property type="match status" value="1"/>
</dbReference>
<proteinExistence type="predicted"/>
<accession>A0A558AE55</accession>
<dbReference type="AlphaFoldDB" id="A0A558AE55"/>
<dbReference type="EMBL" id="VJZA01000017">
    <property type="protein sequence ID" value="TVT22541.1"/>
    <property type="molecule type" value="Genomic_DNA"/>
</dbReference>
<evidence type="ECO:0000313" key="3">
    <source>
        <dbReference type="Proteomes" id="UP000318578"/>
    </source>
</evidence>
<dbReference type="PANTHER" id="PTHR35563:SF2">
    <property type="entry name" value="BARREL METAL-DEPENDENT HYDROLASE, PUTATIVE (AFU_ORTHOLOGUE AFUA_1G16240)-RELATED"/>
    <property type="match status" value="1"/>
</dbReference>
<sequence>MTAVPSGACDCHVHVFDPRFPFAGDRAYTPGEASGEQLDELHWRLGVSRAVLVQPSPYGTDNSCLLAQLRLRGERARGVVVVDPASEPPLREWHAAGVRGARVNLATFAVQDPEAALVPLRAAAAAIADFGWHLQVFTDLAVVAALADELARLPVPVVFDHFALARAAAGLGQPGFPELTDLLRSGAAYVKLSAPHRISTASEHADVAPVVRALVEAAPDRALWGTDWPHTGGRPRTAANRLTVEPFAKIDDASALDRLVEWAGPVASRRILVDNPVALYDF</sequence>
<protein>
    <submittedName>
        <fullName evidence="2">Amidohydrolase family protein</fullName>
    </submittedName>
</protein>
<reference evidence="2 3" key="1">
    <citation type="submission" date="2019-07" db="EMBL/GenBank/DDBJ databases">
        <title>New species of Amycolatopsis and Streptomyces.</title>
        <authorList>
            <person name="Duangmal K."/>
            <person name="Teo W.F.A."/>
            <person name="Lipun K."/>
        </authorList>
    </citation>
    <scope>NUCLEOTIDE SEQUENCE [LARGE SCALE GENOMIC DNA]</scope>
    <source>
        <strain evidence="2 3">JCM 30562</strain>
    </source>
</reference>
<organism evidence="2 3">
    <name type="scientific">Amycolatopsis acidiphila</name>
    <dbReference type="NCBI Taxonomy" id="715473"/>
    <lineage>
        <taxon>Bacteria</taxon>
        <taxon>Bacillati</taxon>
        <taxon>Actinomycetota</taxon>
        <taxon>Actinomycetes</taxon>
        <taxon>Pseudonocardiales</taxon>
        <taxon>Pseudonocardiaceae</taxon>
        <taxon>Amycolatopsis</taxon>
    </lineage>
</organism>
<dbReference type="InterPro" id="IPR032466">
    <property type="entry name" value="Metal_Hydrolase"/>
</dbReference>
<dbReference type="Pfam" id="PF04909">
    <property type="entry name" value="Amidohydro_2"/>
    <property type="match status" value="1"/>
</dbReference>
<comment type="caution">
    <text evidence="2">The sequence shown here is derived from an EMBL/GenBank/DDBJ whole genome shotgun (WGS) entry which is preliminary data.</text>
</comment>
<dbReference type="InterPro" id="IPR006680">
    <property type="entry name" value="Amidohydro-rel"/>
</dbReference>